<dbReference type="EMBL" id="QFFI01000011">
    <property type="protein sequence ID" value="PWG63341.1"/>
    <property type="molecule type" value="Genomic_DNA"/>
</dbReference>
<comment type="caution">
    <text evidence="6">The sequence shown here is derived from an EMBL/GenBank/DDBJ whole genome shotgun (WGS) entry which is preliminary data.</text>
</comment>
<evidence type="ECO:0000259" key="5">
    <source>
        <dbReference type="PROSITE" id="PS50975"/>
    </source>
</evidence>
<dbReference type="InterPro" id="IPR005479">
    <property type="entry name" value="CPAse_ATP-bd"/>
</dbReference>
<dbReference type="PANTHER" id="PTHR43585">
    <property type="entry name" value="FUMIPYRROLE BIOSYNTHESIS PROTEIN C"/>
    <property type="match status" value="1"/>
</dbReference>
<dbReference type="InterPro" id="IPR011761">
    <property type="entry name" value="ATP-grasp"/>
</dbReference>
<dbReference type="SUPFAM" id="SSF56059">
    <property type="entry name" value="Glutathione synthetase ATP-binding domain-like"/>
    <property type="match status" value="1"/>
</dbReference>
<evidence type="ECO:0000313" key="6">
    <source>
        <dbReference type="EMBL" id="PWG63341.1"/>
    </source>
</evidence>
<dbReference type="Pfam" id="PF02786">
    <property type="entry name" value="CPSase_L_D2"/>
    <property type="match status" value="1"/>
</dbReference>
<feature type="domain" description="ATP-grasp" evidence="5">
    <location>
        <begin position="107"/>
        <end position="324"/>
    </location>
</feature>
<dbReference type="PROSITE" id="PS50975">
    <property type="entry name" value="ATP_GRASP"/>
    <property type="match status" value="1"/>
</dbReference>
<evidence type="ECO:0000313" key="7">
    <source>
        <dbReference type="Proteomes" id="UP000245474"/>
    </source>
</evidence>
<keyword evidence="1 6" id="KW-0436">Ligase</keyword>
<dbReference type="Gene3D" id="3.30.470.20">
    <property type="entry name" value="ATP-grasp fold, B domain"/>
    <property type="match status" value="1"/>
</dbReference>
<dbReference type="InterPro" id="IPR052032">
    <property type="entry name" value="ATP-dep_AA_Ligase"/>
</dbReference>
<sequence length="434" mass="48978">MAWNVFVLGFDELGERLLPALQHAEEYAFHPLLPLEEAVHAEQYDVDKLLDDAVAELEVFPARVDAVVGYWDFPTSALMPLIRQRFGLRGPSLEAVLKCEHKYWSRLEQARSVSGCVPPFQVLDPFGDDPVSQVQLGYPFWIKPVKGHSSQLGFRVDDPETLTAVLPRIREGIGRLAEPFTQIASLARLPEEIRLVTGHHCILEGLISAGRQCTLEGYVLRGEVHVYGVIDTVRDQRHRSVLSRYVYPSSLPDAVQHRMISCARRFIEHIGYDDAPFNIEFYYDGRSDRIWLLEVNARLSRSHSAIFLLVDGAPHLQVMVDVALGLKPRMPHRRGRYAVAAKHMMRVFADGIVRSVPSPEDIARVERRFPGTVVEINVRPGMQLSELLHQDEYSYELGVVFTGAGDEAQLGERLRICESLLPFEIDPVGQRASA</sequence>
<gene>
    <name evidence="6" type="ORF">DEM34_08485</name>
</gene>
<accession>A0A2U2N298</accession>
<keyword evidence="7" id="KW-1185">Reference proteome</keyword>
<dbReference type="GO" id="GO:0046872">
    <property type="term" value="F:metal ion binding"/>
    <property type="evidence" value="ECO:0007669"/>
    <property type="project" value="InterPro"/>
</dbReference>
<protein>
    <submittedName>
        <fullName evidence="6">D-alanine--D-alanine ligase</fullName>
    </submittedName>
</protein>
<evidence type="ECO:0000256" key="2">
    <source>
        <dbReference type="ARBA" id="ARBA00022741"/>
    </source>
</evidence>
<dbReference type="AlphaFoldDB" id="A0A2U2N298"/>
<organism evidence="6 7">
    <name type="scientific">Sediminicurvatus halobius</name>
    <dbReference type="NCBI Taxonomy" id="2182432"/>
    <lineage>
        <taxon>Bacteria</taxon>
        <taxon>Pseudomonadati</taxon>
        <taxon>Pseudomonadota</taxon>
        <taxon>Gammaproteobacteria</taxon>
        <taxon>Chromatiales</taxon>
        <taxon>Ectothiorhodospiraceae</taxon>
        <taxon>Sediminicurvatus</taxon>
    </lineage>
</organism>
<keyword evidence="2 4" id="KW-0547">Nucleotide-binding</keyword>
<dbReference type="GO" id="GO:0005524">
    <property type="term" value="F:ATP binding"/>
    <property type="evidence" value="ECO:0007669"/>
    <property type="project" value="UniProtKB-UniRule"/>
</dbReference>
<dbReference type="PROSITE" id="PS00867">
    <property type="entry name" value="CPSASE_2"/>
    <property type="match status" value="1"/>
</dbReference>
<proteinExistence type="predicted"/>
<evidence type="ECO:0000256" key="1">
    <source>
        <dbReference type="ARBA" id="ARBA00022598"/>
    </source>
</evidence>
<reference evidence="6 7" key="1">
    <citation type="submission" date="2018-05" db="EMBL/GenBank/DDBJ databases">
        <title>Spiribacter halobius sp. nov., a moderately halophilic bacterium isolated from marine solar saltern.</title>
        <authorList>
            <person name="Zheng W.-S."/>
            <person name="Lu D.-C."/>
            <person name="Du Z.-J."/>
        </authorList>
    </citation>
    <scope>NUCLEOTIDE SEQUENCE [LARGE SCALE GENOMIC DNA]</scope>
    <source>
        <strain evidence="6 7">E85</strain>
    </source>
</reference>
<name>A0A2U2N298_9GAMM</name>
<dbReference type="Proteomes" id="UP000245474">
    <property type="component" value="Unassembled WGS sequence"/>
</dbReference>
<dbReference type="OrthoDB" id="8441067at2"/>
<keyword evidence="3 4" id="KW-0067">ATP-binding</keyword>
<dbReference type="GO" id="GO:0016874">
    <property type="term" value="F:ligase activity"/>
    <property type="evidence" value="ECO:0007669"/>
    <property type="project" value="UniProtKB-KW"/>
</dbReference>
<evidence type="ECO:0000256" key="4">
    <source>
        <dbReference type="PROSITE-ProRule" id="PRU00409"/>
    </source>
</evidence>
<dbReference type="PANTHER" id="PTHR43585:SF2">
    <property type="entry name" value="ATP-GRASP ENZYME FSQD"/>
    <property type="match status" value="1"/>
</dbReference>
<dbReference type="RefSeq" id="WP_109678220.1">
    <property type="nucleotide sequence ID" value="NZ_CP086615.1"/>
</dbReference>
<evidence type="ECO:0000256" key="3">
    <source>
        <dbReference type="ARBA" id="ARBA00022840"/>
    </source>
</evidence>